<organism evidence="1 2">
    <name type="scientific">Ophiostoma piceae (strain UAMH 11346)</name>
    <name type="common">Sap stain fungus</name>
    <dbReference type="NCBI Taxonomy" id="1262450"/>
    <lineage>
        <taxon>Eukaryota</taxon>
        <taxon>Fungi</taxon>
        <taxon>Dikarya</taxon>
        <taxon>Ascomycota</taxon>
        <taxon>Pezizomycotina</taxon>
        <taxon>Sordariomycetes</taxon>
        <taxon>Sordariomycetidae</taxon>
        <taxon>Ophiostomatales</taxon>
        <taxon>Ophiostomataceae</taxon>
        <taxon>Ophiostoma</taxon>
    </lineage>
</organism>
<keyword evidence="2" id="KW-1185">Reference proteome</keyword>
<dbReference type="OrthoDB" id="2942798at2759"/>
<dbReference type="PANTHER" id="PTHR37171">
    <property type="entry name" value="SERINE/THREONINE-PROTEIN KINASE YRZF-RELATED"/>
    <property type="match status" value="1"/>
</dbReference>
<sequence>MNEDHVYPRELQFRLGLSKIYAFAELIDPFYPHIIKATLHQSAWNRFVAAGLAWLPPPLQRLVKRIWPRYGLPECVVLKKLRKPEHTEAFENEQVMYRRLAAAQGSLVPYYYGEADCEGDRTNVISFLPWPTVWAQPIPHLEVDVFHSRIEAAMDEMIRYGGGVVHEDPKMNNIMIADDGRFVFIDLESVYVPELGKEASGRKWAILAFVDAYERHLRILQQEAASAEKDRRIMNQYSRPGI</sequence>
<reference evidence="1 2" key="1">
    <citation type="journal article" date="2013" name="BMC Genomics">
        <title>The genome and transcriptome of the pine saprophyte Ophiostoma piceae, and a comparison with the bark beetle-associated pine pathogen Grosmannia clavigera.</title>
        <authorList>
            <person name="Haridas S."/>
            <person name="Wang Y."/>
            <person name="Lim L."/>
            <person name="Massoumi Alamouti S."/>
            <person name="Jackman S."/>
            <person name="Docking R."/>
            <person name="Robertson G."/>
            <person name="Birol I."/>
            <person name="Bohlmann J."/>
            <person name="Breuil C."/>
        </authorList>
    </citation>
    <scope>NUCLEOTIDE SEQUENCE [LARGE SCALE GENOMIC DNA]</scope>
    <source>
        <strain evidence="1 2">UAMH 11346</strain>
    </source>
</reference>
<dbReference type="Proteomes" id="UP000016923">
    <property type="component" value="Unassembled WGS sequence"/>
</dbReference>
<protein>
    <recommendedName>
        <fullName evidence="3">Protein kinase domain-containing protein</fullName>
    </recommendedName>
</protein>
<dbReference type="SUPFAM" id="SSF56112">
    <property type="entry name" value="Protein kinase-like (PK-like)"/>
    <property type="match status" value="1"/>
</dbReference>
<dbReference type="InterPro" id="IPR011009">
    <property type="entry name" value="Kinase-like_dom_sf"/>
</dbReference>
<evidence type="ECO:0000313" key="1">
    <source>
        <dbReference type="EMBL" id="EPE04773.1"/>
    </source>
</evidence>
<dbReference type="EMBL" id="KE148159">
    <property type="protein sequence ID" value="EPE04773.1"/>
    <property type="molecule type" value="Genomic_DNA"/>
</dbReference>
<accession>S3CEQ4</accession>
<proteinExistence type="predicted"/>
<dbReference type="eggNOG" id="ENOG502SY0D">
    <property type="taxonomic scope" value="Eukaryota"/>
</dbReference>
<evidence type="ECO:0000313" key="2">
    <source>
        <dbReference type="Proteomes" id="UP000016923"/>
    </source>
</evidence>
<dbReference type="OMA" id="QFYLPGR"/>
<dbReference type="VEuPathDB" id="FungiDB:F503_06322"/>
<dbReference type="InterPro" id="IPR052396">
    <property type="entry name" value="Meiotic_Drive_Suppr_Kinase"/>
</dbReference>
<name>S3CEQ4_OPHP1</name>
<dbReference type="AlphaFoldDB" id="S3CEQ4"/>
<dbReference type="HOGENOM" id="CLU_069414_3_0_1"/>
<dbReference type="PANTHER" id="PTHR37171:SF1">
    <property type="entry name" value="SERINE_THREONINE-PROTEIN KINASE YRZF-RELATED"/>
    <property type="match status" value="1"/>
</dbReference>
<evidence type="ECO:0008006" key="3">
    <source>
        <dbReference type="Google" id="ProtNLM"/>
    </source>
</evidence>
<gene>
    <name evidence="1" type="ORF">F503_06322</name>
</gene>